<dbReference type="GO" id="GO:0016903">
    <property type="term" value="F:oxidoreductase activity, acting on the aldehyde or oxo group of donors"/>
    <property type="evidence" value="ECO:0007669"/>
    <property type="project" value="UniProtKB-ARBA"/>
</dbReference>
<dbReference type="Pfam" id="PF17147">
    <property type="entry name" value="PFOR_II"/>
    <property type="match status" value="1"/>
</dbReference>
<dbReference type="SUPFAM" id="SSF52922">
    <property type="entry name" value="TK C-terminal domain-like"/>
    <property type="match status" value="1"/>
</dbReference>
<organism evidence="5 6">
    <name type="scientific">Candidatus Methanomassiliicoccus intestinalis</name>
    <dbReference type="NCBI Taxonomy" id="1406512"/>
    <lineage>
        <taxon>Archaea</taxon>
        <taxon>Methanobacteriati</taxon>
        <taxon>Thermoplasmatota</taxon>
        <taxon>Thermoplasmata</taxon>
        <taxon>Methanomassiliicoccales</taxon>
        <taxon>Methanomassiliicoccaceae</taxon>
        <taxon>Methanomassiliicoccus</taxon>
    </lineage>
</organism>
<accession>A0A8J8PHH3</accession>
<evidence type="ECO:0000256" key="1">
    <source>
        <dbReference type="ARBA" id="ARBA00011595"/>
    </source>
</evidence>
<dbReference type="PANTHER" id="PTHR32154">
    <property type="entry name" value="PYRUVATE-FLAVODOXIN OXIDOREDUCTASE-RELATED"/>
    <property type="match status" value="1"/>
</dbReference>
<evidence type="ECO:0000313" key="6">
    <source>
        <dbReference type="Proteomes" id="UP000752814"/>
    </source>
</evidence>
<dbReference type="FunFam" id="3.40.50.970:FF:000012">
    <property type="entry name" value="Pyruvate:ferredoxin (Flavodoxin) oxidoreductase"/>
    <property type="match status" value="1"/>
</dbReference>
<proteinExistence type="predicted"/>
<protein>
    <submittedName>
        <fullName evidence="5">Pyruvate ferredoxin oxidoreductase</fullName>
    </submittedName>
</protein>
<dbReference type="GO" id="GO:0044272">
    <property type="term" value="P:sulfur compound biosynthetic process"/>
    <property type="evidence" value="ECO:0007669"/>
    <property type="project" value="UniProtKB-ARBA"/>
</dbReference>
<dbReference type="Gene3D" id="3.40.50.920">
    <property type="match status" value="1"/>
</dbReference>
<dbReference type="InterPro" id="IPR029061">
    <property type="entry name" value="THDP-binding"/>
</dbReference>
<dbReference type="EMBL" id="LVVT01000010">
    <property type="protein sequence ID" value="TQS83519.1"/>
    <property type="molecule type" value="Genomic_DNA"/>
</dbReference>
<dbReference type="InterPro" id="IPR009014">
    <property type="entry name" value="Transketo_C/PFOR_II"/>
</dbReference>
<dbReference type="SUPFAM" id="SSF52518">
    <property type="entry name" value="Thiamin diphosphate-binding fold (THDP-binding)"/>
    <property type="match status" value="1"/>
</dbReference>
<comment type="caution">
    <text evidence="5">The sequence shown here is derived from an EMBL/GenBank/DDBJ whole genome shotgun (WGS) entry which is preliminary data.</text>
</comment>
<feature type="domain" description="Pyruvate flavodoxin/ferredoxin oxidoreductase pyrimidine binding" evidence="3">
    <location>
        <begin position="14"/>
        <end position="228"/>
    </location>
</feature>
<comment type="subunit">
    <text evidence="1">Heterotetramer of one alpha, one beta, one delta and one gamma chain.</text>
</comment>
<dbReference type="InterPro" id="IPR002880">
    <property type="entry name" value="Pyrv_Fd/Flavodoxin_OxRdtase_N"/>
</dbReference>
<dbReference type="InterPro" id="IPR050722">
    <property type="entry name" value="Pyruvate:ferred/Flavod_OxRd"/>
</dbReference>
<dbReference type="PANTHER" id="PTHR32154:SF0">
    <property type="entry name" value="PYRUVATE-FLAVODOXIN OXIDOREDUCTASE-RELATED"/>
    <property type="match status" value="1"/>
</dbReference>
<gene>
    <name evidence="5" type="primary">porA</name>
    <name evidence="5" type="ORF">A3207_07965</name>
</gene>
<dbReference type="InterPro" id="IPR033412">
    <property type="entry name" value="PFOR_II"/>
</dbReference>
<reference evidence="5" key="1">
    <citation type="submission" date="2016-03" db="EMBL/GenBank/DDBJ databases">
        <authorList>
            <person name="Borrel G."/>
            <person name="Mccann A."/>
            <person name="O'Toole P.W."/>
        </authorList>
    </citation>
    <scope>NUCLEOTIDE SEQUENCE</scope>
    <source>
        <strain evidence="5">183</strain>
    </source>
</reference>
<dbReference type="Gene3D" id="3.40.50.970">
    <property type="match status" value="1"/>
</dbReference>
<feature type="domain" description="Pyruvate:ferredoxin oxidoreductase core" evidence="4">
    <location>
        <begin position="260"/>
        <end position="357"/>
    </location>
</feature>
<evidence type="ECO:0000259" key="3">
    <source>
        <dbReference type="Pfam" id="PF01855"/>
    </source>
</evidence>
<dbReference type="Pfam" id="PF01855">
    <property type="entry name" value="POR_N"/>
    <property type="match status" value="1"/>
</dbReference>
<dbReference type="Proteomes" id="UP000752814">
    <property type="component" value="Unassembled WGS sequence"/>
</dbReference>
<keyword evidence="5" id="KW-0670">Pyruvate</keyword>
<evidence type="ECO:0000256" key="2">
    <source>
        <dbReference type="ARBA" id="ARBA00023002"/>
    </source>
</evidence>
<name>A0A8J8PHH3_9ARCH</name>
<dbReference type="CDD" id="cd07034">
    <property type="entry name" value="TPP_PYR_PFOR_IOR-alpha_like"/>
    <property type="match status" value="1"/>
</dbReference>
<evidence type="ECO:0000259" key="4">
    <source>
        <dbReference type="Pfam" id="PF17147"/>
    </source>
</evidence>
<keyword evidence="2" id="KW-0560">Oxidoreductase</keyword>
<dbReference type="AlphaFoldDB" id="A0A8J8PHH3"/>
<evidence type="ECO:0000313" key="5">
    <source>
        <dbReference type="EMBL" id="TQS83519.1"/>
    </source>
</evidence>
<sequence length="385" mass="42090">MIEASTGNYAAAKAAKLARTDVVAVYPITPQTTISEYVASMVQSGEMNAEFLLMESEHSAMSALIGASTIGARTFTATSSHGLALMHEMLMWAVGARTPVVMPVAARAIGGPWNIWGDHQDAISERDTGWLQFFCENNQEVLDTILMAYRVAEDREVMLPAMVVEDGFVLSHTVERIDIPDQEEVDAYLPKYNPEFSADTSNPMRFGGLVTPDLWTEFRYRIAESHEISREKLKAAEKDFEKVFGRSYGSPVETYRCEDADAVLIAAGAVAGTAKEVADQLRKEGKKVGVARIRVFRPFPSEEIRKLVASVPSVGVLDKSYTFGDGGAMFNEVRSAAGTLEIGSYIAGLGGRDVPPKVLVKIFNDILKKNRGTVWADLKGGDFDD</sequence>
<dbReference type="GO" id="GO:0006979">
    <property type="term" value="P:response to oxidative stress"/>
    <property type="evidence" value="ECO:0007669"/>
    <property type="project" value="TreeGrafter"/>
</dbReference>
<dbReference type="GO" id="GO:0019752">
    <property type="term" value="P:carboxylic acid metabolic process"/>
    <property type="evidence" value="ECO:0007669"/>
    <property type="project" value="UniProtKB-ARBA"/>
</dbReference>
<dbReference type="FunFam" id="3.40.50.920:FF:000010">
    <property type="entry name" value="Pyruvate ferredoxin oxidoreductase, alpha subunit"/>
    <property type="match status" value="1"/>
</dbReference>